<reference evidence="2" key="1">
    <citation type="journal article" date="2019" name="Int. J. Syst. Evol. Microbiol.">
        <title>The Global Catalogue of Microorganisms (GCM) 10K type strain sequencing project: providing services to taxonomists for standard genome sequencing and annotation.</title>
        <authorList>
            <consortium name="The Broad Institute Genomics Platform"/>
            <consortium name="The Broad Institute Genome Sequencing Center for Infectious Disease"/>
            <person name="Wu L."/>
            <person name="Ma J."/>
        </authorList>
    </citation>
    <scope>NUCLEOTIDE SEQUENCE [LARGE SCALE GENOMIC DNA]</scope>
    <source>
        <strain evidence="2">CGMCC 1.12702</strain>
    </source>
</reference>
<keyword evidence="2" id="KW-1185">Reference proteome</keyword>
<comment type="caution">
    <text evidence="1">The sequence shown here is derived from an EMBL/GenBank/DDBJ whole genome shotgun (WGS) entry which is preliminary data.</text>
</comment>
<dbReference type="EMBL" id="JBHUGS010000001">
    <property type="protein sequence ID" value="MFD1949459.1"/>
    <property type="molecule type" value="Genomic_DNA"/>
</dbReference>
<evidence type="ECO:0000313" key="1">
    <source>
        <dbReference type="EMBL" id="MFD1949459.1"/>
    </source>
</evidence>
<name>A0ABW4TVL2_9SPHN</name>
<dbReference type="Proteomes" id="UP001597400">
    <property type="component" value="Unassembled WGS sequence"/>
</dbReference>
<proteinExistence type="predicted"/>
<protein>
    <submittedName>
        <fullName evidence="1">Uncharacterized protein</fullName>
    </submittedName>
</protein>
<evidence type="ECO:0000313" key="2">
    <source>
        <dbReference type="Proteomes" id="UP001597400"/>
    </source>
</evidence>
<sequence length="271" mass="29673">MANVTDLRTDLARRLRQQLGSDFVVVAAPDHPLVMRSVDVLVGGRSGLTAFVTPSAEERRRPALLGARVTLNKVALPPETQFVYVARADDDAPLLPGRFVEQLSFADRALTRAAVAVVERSAQAPRSPYGDKARQISQSRFAATYRVARLLNSERARSTTDGPRRSRGANLAFDTVKSIPSAFADRPLSTRSIIGLSVRGADRWFDPTDDQPMPTSEAAGLVFSPDFPQLHHDPEKVLRAAAFAGWILTPTSSERSPEQVADLAMRFTRPQ</sequence>
<dbReference type="RefSeq" id="WP_380926972.1">
    <property type="nucleotide sequence ID" value="NZ_JBHUGS010000001.1"/>
</dbReference>
<organism evidence="1 2">
    <name type="scientific">Sphingomonas arantia</name>
    <dbReference type="NCBI Taxonomy" id="1460676"/>
    <lineage>
        <taxon>Bacteria</taxon>
        <taxon>Pseudomonadati</taxon>
        <taxon>Pseudomonadota</taxon>
        <taxon>Alphaproteobacteria</taxon>
        <taxon>Sphingomonadales</taxon>
        <taxon>Sphingomonadaceae</taxon>
        <taxon>Sphingomonas</taxon>
    </lineage>
</organism>
<gene>
    <name evidence="1" type="ORF">ACFSGX_01595</name>
</gene>
<accession>A0ABW4TVL2</accession>